<protein>
    <submittedName>
        <fullName evidence="1">Uncharacterized protein</fullName>
    </submittedName>
</protein>
<reference evidence="1 2" key="1">
    <citation type="journal article" date="2014" name="ISME J.">
        <title>Ecophysiology of Thioploca ingrica as revealed by the complete genome sequence supplemented with proteomic evidence.</title>
        <authorList>
            <person name="Kojima H."/>
            <person name="Ogura Y."/>
            <person name="Yamamoto N."/>
            <person name="Togashi T."/>
            <person name="Mori H."/>
            <person name="Watanabe T."/>
            <person name="Nemoto F."/>
            <person name="Kurokawa K."/>
            <person name="Hayashi T."/>
            <person name="Fukui M."/>
        </authorList>
    </citation>
    <scope>NUCLEOTIDE SEQUENCE [LARGE SCALE GENOMIC DNA]</scope>
</reference>
<evidence type="ECO:0000313" key="2">
    <source>
        <dbReference type="Proteomes" id="UP000031623"/>
    </source>
</evidence>
<keyword evidence="2" id="KW-1185">Reference proteome</keyword>
<proteinExistence type="predicted"/>
<dbReference type="EMBL" id="AP014633">
    <property type="protein sequence ID" value="BAP55646.1"/>
    <property type="molecule type" value="Genomic_DNA"/>
</dbReference>
<dbReference type="Proteomes" id="UP000031623">
    <property type="component" value="Chromosome"/>
</dbReference>
<organism evidence="1 2">
    <name type="scientific">Thioploca ingrica</name>
    <dbReference type="NCBI Taxonomy" id="40754"/>
    <lineage>
        <taxon>Bacteria</taxon>
        <taxon>Pseudomonadati</taxon>
        <taxon>Pseudomonadota</taxon>
        <taxon>Gammaproteobacteria</taxon>
        <taxon>Thiotrichales</taxon>
        <taxon>Thiotrichaceae</taxon>
        <taxon>Thioploca</taxon>
    </lineage>
</organism>
<dbReference type="AlphaFoldDB" id="A0A090BUT1"/>
<dbReference type="HOGENOM" id="CLU_534975_0_0_6"/>
<sequence>MLDTGVVLRNLNECIKELAAVNKSFAADPQTGRPRTQDPGLIPSPLMKDYKVLLEALKSYGQALPPLYQSKVVKPLCERLEKIGPELFLNPMIQYPGGCPPAQKVWLAAEAVFQHSLPNILHKVGINAFQEVVTDLYDSFLSNARKHALKPPDNVILPPLARSATQDIGGPMTMPVDEMLKIGVESAVVYFPPEYMGGGLLAWSCWSHEVGGHDILHAYHGVLEELSNAIAKKIKERIKEHDQLIENWAKLRIDETASDILGILNMGPMAAFGFIGFFRALSLAKSQQDNLNRFTFIGSSAGSDPHPTPLFRAHLAVSTLRQLNFRGANEWAQIIDDMINTVCPESCSSLILITDELVPITVSRSHTCELTDIIAETVVKQKLNSLGGNAFGDIQKWNDQDENIVGLLRPVLYAPWQPLPVELEKGYYAAHVVAAATLEMLLGEYSPLKMQRVFNGMMTLLNRMHLANDSWGQQPYKPIVT</sequence>
<dbReference type="OrthoDB" id="5498197at2"/>
<dbReference type="KEGG" id="tig:THII_1349"/>
<gene>
    <name evidence="1" type="ORF">THII_1349</name>
</gene>
<accession>A0A090BUT1</accession>
<dbReference type="STRING" id="40754.THII_1349"/>
<evidence type="ECO:0000313" key="1">
    <source>
        <dbReference type="EMBL" id="BAP55646.1"/>
    </source>
</evidence>
<name>A0A090BUT1_9GAMM</name>